<name>A0A8I3A2G9_9AGAM</name>
<accession>A0A8I3A2G9</accession>
<protein>
    <submittedName>
        <fullName evidence="2">Uncharacterized protein</fullName>
    </submittedName>
</protein>
<sequence length="275" mass="31693">MTSFELYYSSGWRNLMIADVESGVHHPGGLGAILDFTSGRPFWSPTLDFQGQPPCNFKTIQSLLTHFQDSFDPQEFNVHEMPTAFSMTSEEPSDNSDALSMDEADAVGIHIPQVRIDPSLMPPFALPRILTARVSGRIGAPRWESRYADAATSTQDLFEEKSAREVRLERRLLYKQQEVLLWWKHAHNVQKCVREVEALCNKVLVREEQAQWMRMGAEKCLKDLLAENNMLREQNEAHIKEVRRQTQEKPSCSFRLIGRVEEMTRMLKDLYECAM</sequence>
<dbReference type="AlphaFoldDB" id="A0A8I3A2G9"/>
<keyword evidence="3" id="KW-1185">Reference proteome</keyword>
<keyword evidence="1" id="KW-0175">Coiled coil</keyword>
<dbReference type="EMBL" id="JAGFBS010000099">
    <property type="protein sequence ID" value="KAG6369198.1"/>
    <property type="molecule type" value="Genomic_DNA"/>
</dbReference>
<proteinExistence type="predicted"/>
<reference evidence="2" key="1">
    <citation type="submission" date="2021-03" db="EMBL/GenBank/DDBJ databases">
        <title>Evolutionary innovations through gain and loss of genes in the ectomycorrhizal Boletales.</title>
        <authorList>
            <person name="Wu G."/>
            <person name="Miyauchi S."/>
            <person name="Morin E."/>
            <person name="Yang Z.-L."/>
            <person name="Xu J."/>
            <person name="Martin F.M."/>
        </authorList>
    </citation>
    <scope>NUCLEOTIDE SEQUENCE</scope>
    <source>
        <strain evidence="2">BR01</strain>
    </source>
</reference>
<evidence type="ECO:0000313" key="2">
    <source>
        <dbReference type="EMBL" id="KAG6369198.1"/>
    </source>
</evidence>
<dbReference type="Proteomes" id="UP000683000">
    <property type="component" value="Unassembled WGS sequence"/>
</dbReference>
<organism evidence="2 3">
    <name type="scientific">Boletus reticuloceps</name>
    <dbReference type="NCBI Taxonomy" id="495285"/>
    <lineage>
        <taxon>Eukaryota</taxon>
        <taxon>Fungi</taxon>
        <taxon>Dikarya</taxon>
        <taxon>Basidiomycota</taxon>
        <taxon>Agaricomycotina</taxon>
        <taxon>Agaricomycetes</taxon>
        <taxon>Agaricomycetidae</taxon>
        <taxon>Boletales</taxon>
        <taxon>Boletineae</taxon>
        <taxon>Boletaceae</taxon>
        <taxon>Boletoideae</taxon>
        <taxon>Boletus</taxon>
    </lineage>
</organism>
<comment type="caution">
    <text evidence="2">The sequence shown here is derived from an EMBL/GenBank/DDBJ whole genome shotgun (WGS) entry which is preliminary data.</text>
</comment>
<evidence type="ECO:0000256" key="1">
    <source>
        <dbReference type="SAM" id="Coils"/>
    </source>
</evidence>
<gene>
    <name evidence="2" type="ORF">JVT61DRAFT_15629</name>
</gene>
<evidence type="ECO:0000313" key="3">
    <source>
        <dbReference type="Proteomes" id="UP000683000"/>
    </source>
</evidence>
<feature type="coiled-coil region" evidence="1">
    <location>
        <begin position="221"/>
        <end position="248"/>
    </location>
</feature>